<accession>A0A1R4H2C3</accession>
<dbReference type="Proteomes" id="UP000195442">
    <property type="component" value="Unassembled WGS sequence"/>
</dbReference>
<dbReference type="AlphaFoldDB" id="A0A1R4H2C3"/>
<proteinExistence type="predicted"/>
<gene>
    <name evidence="1" type="ORF">CRENPOLYSF2_160006</name>
</gene>
<organism evidence="1 2">
    <name type="scientific">Crenothrix polyspora</name>
    <dbReference type="NCBI Taxonomy" id="360316"/>
    <lineage>
        <taxon>Bacteria</taxon>
        <taxon>Pseudomonadati</taxon>
        <taxon>Pseudomonadota</taxon>
        <taxon>Gammaproteobacteria</taxon>
        <taxon>Methylococcales</taxon>
        <taxon>Crenotrichaceae</taxon>
        <taxon>Crenothrix</taxon>
    </lineage>
</organism>
<keyword evidence="2" id="KW-1185">Reference proteome</keyword>
<name>A0A1R4H2C3_9GAMM</name>
<dbReference type="EMBL" id="FUKJ01000068">
    <property type="protein sequence ID" value="SJM90326.1"/>
    <property type="molecule type" value="Genomic_DNA"/>
</dbReference>
<protein>
    <submittedName>
        <fullName evidence="1">Uncharacterized protein</fullName>
    </submittedName>
</protein>
<evidence type="ECO:0000313" key="1">
    <source>
        <dbReference type="EMBL" id="SJM90326.1"/>
    </source>
</evidence>
<sequence>MRLYIHGNYSAIHKDRVKGFYLSTENTKNTEKCGCFGAKKNYYRKIFVSFVLSVDFLTSTE</sequence>
<reference evidence="2" key="1">
    <citation type="submission" date="2017-02" db="EMBL/GenBank/DDBJ databases">
        <authorList>
            <person name="Daims H."/>
        </authorList>
    </citation>
    <scope>NUCLEOTIDE SEQUENCE [LARGE SCALE GENOMIC DNA]</scope>
</reference>
<evidence type="ECO:0000313" key="2">
    <source>
        <dbReference type="Proteomes" id="UP000195442"/>
    </source>
</evidence>